<dbReference type="Pfam" id="PF06427">
    <property type="entry name" value="UDP-g_GGTase"/>
    <property type="match status" value="1"/>
</dbReference>
<protein>
    <submittedName>
        <fullName evidence="11">UDP-glucose:glycoprotein glucosyltransferase</fullName>
    </submittedName>
</protein>
<dbReference type="InterPro" id="IPR040692">
    <property type="entry name" value="UGGT_TRXL_3"/>
</dbReference>
<reference evidence="11 12" key="1">
    <citation type="journal article" date="2015" name="Plant Cell">
        <title>Oil accumulation by the oleaginous diatom Fistulifera solaris as revealed by the genome and transcriptome.</title>
        <authorList>
            <person name="Tanaka T."/>
            <person name="Maeda Y."/>
            <person name="Veluchamy A."/>
            <person name="Tanaka M."/>
            <person name="Abida H."/>
            <person name="Marechal E."/>
            <person name="Bowler C."/>
            <person name="Muto M."/>
            <person name="Sunaga Y."/>
            <person name="Tanaka M."/>
            <person name="Yoshino T."/>
            <person name="Taniguchi T."/>
            <person name="Fukuda Y."/>
            <person name="Nemoto M."/>
            <person name="Matsumoto M."/>
            <person name="Wong P.S."/>
            <person name="Aburatani S."/>
            <person name="Fujibuchi W."/>
        </authorList>
    </citation>
    <scope>NUCLEOTIDE SEQUENCE [LARGE SCALE GENOMIC DNA]</scope>
    <source>
        <strain evidence="11 12">JPCC DA0580</strain>
    </source>
</reference>
<feature type="domain" description="Glucosyltransferase 24 catalytic" evidence="10">
    <location>
        <begin position="1333"/>
        <end position="1605"/>
    </location>
</feature>
<organism evidence="11 12">
    <name type="scientific">Fistulifera solaris</name>
    <name type="common">Oleaginous diatom</name>
    <dbReference type="NCBI Taxonomy" id="1519565"/>
    <lineage>
        <taxon>Eukaryota</taxon>
        <taxon>Sar</taxon>
        <taxon>Stramenopiles</taxon>
        <taxon>Ochrophyta</taxon>
        <taxon>Bacillariophyta</taxon>
        <taxon>Bacillariophyceae</taxon>
        <taxon>Bacillariophycidae</taxon>
        <taxon>Naviculales</taxon>
        <taxon>Naviculaceae</taxon>
        <taxon>Fistulifera</taxon>
    </lineage>
</organism>
<dbReference type="GO" id="GO:0005788">
    <property type="term" value="C:endoplasmic reticulum lumen"/>
    <property type="evidence" value="ECO:0007669"/>
    <property type="project" value="UniProtKB-SubCell"/>
</dbReference>
<dbReference type="CDD" id="cd06432">
    <property type="entry name" value="GT8_HUGT1_C_like"/>
    <property type="match status" value="1"/>
</dbReference>
<dbReference type="UniPathway" id="UPA00378"/>
<feature type="chain" id="PRO_5013210158" evidence="6">
    <location>
        <begin position="31"/>
        <end position="1614"/>
    </location>
</feature>
<keyword evidence="12" id="KW-1185">Reference proteome</keyword>
<dbReference type="GO" id="GO:0018279">
    <property type="term" value="P:protein N-linked glycosylation via asparagine"/>
    <property type="evidence" value="ECO:0007669"/>
    <property type="project" value="TreeGrafter"/>
</dbReference>
<evidence type="ECO:0000256" key="5">
    <source>
        <dbReference type="ARBA" id="ARBA00023180"/>
    </source>
</evidence>
<dbReference type="InterPro" id="IPR009448">
    <property type="entry name" value="UDP-g_GGtrans"/>
</dbReference>
<name>A0A1Z5KRN7_FISSO</name>
<dbReference type="GO" id="GO:0051082">
    <property type="term" value="F:unfolded protein binding"/>
    <property type="evidence" value="ECO:0007669"/>
    <property type="project" value="TreeGrafter"/>
</dbReference>
<dbReference type="OrthoDB" id="27683at2759"/>
<keyword evidence="4" id="KW-0256">Endoplasmic reticulum</keyword>
<keyword evidence="5" id="KW-0325">Glycoprotein</keyword>
<sequence>MKSPMAKHSIIFSNLLLCPLLLIVVWVVEGNDELHTMVSPLVNRELETSVVANHWPSTPHNVFCEAFVYHNREEKGVEFLDRLVEENLDRVMSDAIAAELVMKVTPLMGAAKQLLQLSLALRAQSPHCELYRGLARETLQQQQSHHLFLHPSDAFAVVDGEIVAVDTLSSFLVTKPQTAVKTIPKETIIPASGENAYVILYGNMGTPLFAATYRLLRNLKIPFVVRHMGAVDYEERNKSNATGLPLQGYGVWLDIRNVEYKVFDDQGNDLFHSDNEIMVDLTKDDLDVPPEFLSGVNLTALGLDKDKALVRKLWSAHHNQNLHSSLIPPVWRRRQLPLQATTAILNSATDPLVTLQQISQNLPSMASSLVHLEVPDNLRKAVEVLEESGALRPGLLYINGKPLPIDMASFNLFDILNVIQKEQRNLDEIAEMLKDLPQAALHDVQAAWMNGKRFLEGSAGDKKDAKSKTLRIDVARGWKNAVIYLNDVEKDSLYSRWPTSLHHMRMNMEYGGPPSVRRNLFTLLAVMDPIEDPENVALNLGLQLMQAAYPVRIGLLLVDTKHFQECSTFLSKQGTTTSEPCPIPSIFDTKSEPDISKATATTQTVHHLLLTAIRDLRAYPGGIFSYIEYIMSFLRDARSNNESVSIGQLLDFHGKLYQSLNLKPAEEAVSDATTSMKAGDKNDDVIAYGHSIKFAVQRGLKPGMGFVNGRPLPVNMADESINRLFGEEQNHMLSLISQGKITDTSPKSVYAYLLEGDNVYAKIHPLLIDQSSGPIPKFLNLNDSFGEEALCSPNKMTKDEADRVNATKFVIDGIFDFSTELGMAHAAAFLSVMKSLPDKNERVAYRILPSNIKAASTAICSIFAQASFVESDALETILDPKYKSLTTKQLLDKLVDLSPEARGKMLSNDGLCSSQKYLQRKTSANNLIVGNGRTFLLDDELVTLSDVEMLLSVQMASSRAVTRILSPYFPVESPQYFLSVARVVALVSEHAEASSRTRLRDIISDLDVRSKEDLRKLSLSWNNGPNENREALKVHLGAVLDPLSEAAQRLSSILLIARDHLQFAIDLVLLPKSVLDNESKIPLTSYYRFVADHRSFFNFESPVASFSNLPECHTLTVRMDVPEPWDVQQSWALQDTDNLLCDTKTRCGDGPLLNGKGSTKVVYELKSLLVFGQCFETKGTPPNGLHLTLNRDTEVGVQIKQPLVEVDMDGSIAESSSNQFIPTNRAEMNYSDTVVMKTVGYWQLRASPGIWELAIAEGSKGATMFDMVDGSARGGRLVVDPNNIPKEVRMPIIVQDFSNRGELLVLQRKSGFAESTSLFHSEENGVVEADDTIHVFSLATGHLYERFLKIMMLSVTKRTTSKVKFWLFENFLSPTFKQSAQAMARNIGCEVEFVTYKWPQWLRSQSEKQRIIWGYKILFLDVLFPQSVKKIIYVDADQVVRGDLKELWDMDLKGAPYGYTPFCSSRKETLGYQFWREGFWKNHLRGKPYHISALYVVDLEVFRRNLVGDTLRSIYQQLSADPNSLANLDQDLPNYAQHSVPIFSLPQEWLWCESWCSDESKANAKTIDLCNNPMHKEPKVSMAKRVIQGDLFHESWVELDAEVRQYEEEYALTE</sequence>
<dbReference type="InterPro" id="IPR040694">
    <property type="entry name" value="UGGT_TRXL_2"/>
</dbReference>
<dbReference type="Pfam" id="PF18402">
    <property type="entry name" value="Thioredoxin_14"/>
    <property type="match status" value="1"/>
</dbReference>
<comment type="subcellular location">
    <subcellularLocation>
        <location evidence="2">Endoplasmic reticulum lumen</location>
    </subcellularLocation>
</comment>
<dbReference type="EMBL" id="BDSP01000279">
    <property type="protein sequence ID" value="GAX28772.1"/>
    <property type="molecule type" value="Genomic_DNA"/>
</dbReference>
<proteinExistence type="predicted"/>
<evidence type="ECO:0000256" key="1">
    <source>
        <dbReference type="ARBA" id="ARBA00001913"/>
    </source>
</evidence>
<evidence type="ECO:0000259" key="10">
    <source>
        <dbReference type="Pfam" id="PF18404"/>
    </source>
</evidence>
<comment type="caution">
    <text evidence="11">The sequence shown here is derived from an EMBL/GenBank/DDBJ whole genome shotgun (WGS) entry which is preliminary data.</text>
</comment>
<dbReference type="InParanoid" id="A0A1Z5KRN7"/>
<evidence type="ECO:0000256" key="3">
    <source>
        <dbReference type="ARBA" id="ARBA00022729"/>
    </source>
</evidence>
<evidence type="ECO:0000313" key="12">
    <source>
        <dbReference type="Proteomes" id="UP000198406"/>
    </source>
</evidence>
<feature type="domain" description="UGGT thioredoxin-like" evidence="9">
    <location>
        <begin position="479"/>
        <end position="766"/>
    </location>
</feature>
<evidence type="ECO:0000256" key="6">
    <source>
        <dbReference type="SAM" id="SignalP"/>
    </source>
</evidence>
<dbReference type="InterPro" id="IPR040693">
    <property type="entry name" value="UGGT_TRXL_1"/>
</dbReference>
<evidence type="ECO:0000259" key="9">
    <source>
        <dbReference type="Pfam" id="PF18402"/>
    </source>
</evidence>
<evidence type="ECO:0000259" key="7">
    <source>
        <dbReference type="Pfam" id="PF18400"/>
    </source>
</evidence>
<dbReference type="GO" id="GO:0003980">
    <property type="term" value="F:UDP-glucose:glycoprotein glucosyltransferase activity"/>
    <property type="evidence" value="ECO:0007669"/>
    <property type="project" value="InterPro"/>
</dbReference>
<dbReference type="Gene3D" id="3.90.550.10">
    <property type="entry name" value="Spore Coat Polysaccharide Biosynthesis Protein SpsA, Chain A"/>
    <property type="match status" value="1"/>
</dbReference>
<evidence type="ECO:0000256" key="4">
    <source>
        <dbReference type="ARBA" id="ARBA00022824"/>
    </source>
</evidence>
<evidence type="ECO:0000313" key="11">
    <source>
        <dbReference type="EMBL" id="GAX28772.1"/>
    </source>
</evidence>
<evidence type="ECO:0000256" key="2">
    <source>
        <dbReference type="ARBA" id="ARBA00004319"/>
    </source>
</evidence>
<feature type="domain" description="UGGT thioredoxin-like" evidence="7">
    <location>
        <begin position="78"/>
        <end position="228"/>
    </location>
</feature>
<dbReference type="Proteomes" id="UP000198406">
    <property type="component" value="Unassembled WGS sequence"/>
</dbReference>
<keyword evidence="3 6" id="KW-0732">Signal</keyword>
<feature type="signal peptide" evidence="6">
    <location>
        <begin position="1"/>
        <end position="30"/>
    </location>
</feature>
<dbReference type="GO" id="GO:0036503">
    <property type="term" value="P:ERAD pathway"/>
    <property type="evidence" value="ECO:0007669"/>
    <property type="project" value="TreeGrafter"/>
</dbReference>
<dbReference type="Pfam" id="PF18401">
    <property type="entry name" value="Thioredoxin_13"/>
    <property type="match status" value="1"/>
</dbReference>
<dbReference type="PANTHER" id="PTHR11226:SF0">
    <property type="entry name" value="UDP-GLUCOSE:GLYCOPROTEIN GLUCOSYLTRANSFERASE"/>
    <property type="match status" value="1"/>
</dbReference>
<keyword evidence="11" id="KW-0808">Transferase</keyword>
<dbReference type="Pfam" id="PF18404">
    <property type="entry name" value="Glyco_transf_24"/>
    <property type="match status" value="1"/>
</dbReference>
<dbReference type="SUPFAM" id="SSF53448">
    <property type="entry name" value="Nucleotide-diphospho-sugar transferases"/>
    <property type="match status" value="1"/>
</dbReference>
<accession>A0A1Z5KRN7</accession>
<dbReference type="InterPro" id="IPR029044">
    <property type="entry name" value="Nucleotide-diphossugar_trans"/>
</dbReference>
<dbReference type="Pfam" id="PF18400">
    <property type="entry name" value="Thioredoxin_12"/>
    <property type="match status" value="1"/>
</dbReference>
<feature type="domain" description="UGGT thioredoxin-like" evidence="8">
    <location>
        <begin position="331"/>
        <end position="432"/>
    </location>
</feature>
<dbReference type="PANTHER" id="PTHR11226">
    <property type="entry name" value="UDP-GLUCOSE GLYCOPROTEIN:GLUCOSYLTRANSFERASE"/>
    <property type="match status" value="1"/>
</dbReference>
<comment type="cofactor">
    <cofactor evidence="1">
        <name>Ca(2+)</name>
        <dbReference type="ChEBI" id="CHEBI:29108"/>
    </cofactor>
</comment>
<dbReference type="InterPro" id="IPR040497">
    <property type="entry name" value="Glyco_transf_24"/>
</dbReference>
<gene>
    <name evidence="11" type="ORF">FisN_25Lh170</name>
</gene>
<evidence type="ECO:0000259" key="8">
    <source>
        <dbReference type="Pfam" id="PF18401"/>
    </source>
</evidence>